<dbReference type="Proteomes" id="UP000190675">
    <property type="component" value="Chromosome I"/>
</dbReference>
<evidence type="ECO:0008006" key="4">
    <source>
        <dbReference type="Google" id="ProtNLM"/>
    </source>
</evidence>
<proteinExistence type="predicted"/>
<evidence type="ECO:0000313" key="2">
    <source>
        <dbReference type="EMBL" id="SHG55242.1"/>
    </source>
</evidence>
<dbReference type="RefSeq" id="WP_079566631.1">
    <property type="nucleotide sequence ID" value="NZ_LT670818.1"/>
</dbReference>
<keyword evidence="1" id="KW-0732">Signal</keyword>
<feature type="signal peptide" evidence="1">
    <location>
        <begin position="1"/>
        <end position="27"/>
    </location>
</feature>
<feature type="chain" id="PRO_5013087325" description="CVNH domain-containing protein" evidence="1">
    <location>
        <begin position="28"/>
        <end position="197"/>
    </location>
</feature>
<protein>
    <recommendedName>
        <fullName evidence="4">CVNH domain-containing protein</fullName>
    </recommendedName>
</protein>
<sequence length="197" mass="20609">MSLIKHLLGVLAALVAVFLGSSGIAGAQDKPLICDQQFALCTSANCIPAPGNPKVALCTCDVWDTKGGTIGVASCDAVKPSTDANGWRTVYSYFALTQSYQGKRVMKCAAGTPWAECLNAKCSVDPANPSKAICACETMFQTGEWVTWAGNCNTQSCSKGFLNGTTLAAVSPGIDILTKDLNLKKSPVNYCSPADAR</sequence>
<organism evidence="2 3">
    <name type="scientific">Bradyrhizobium erythrophlei</name>
    <dbReference type="NCBI Taxonomy" id="1437360"/>
    <lineage>
        <taxon>Bacteria</taxon>
        <taxon>Pseudomonadati</taxon>
        <taxon>Pseudomonadota</taxon>
        <taxon>Alphaproteobacteria</taxon>
        <taxon>Hyphomicrobiales</taxon>
        <taxon>Nitrobacteraceae</taxon>
        <taxon>Bradyrhizobium</taxon>
    </lineage>
</organism>
<dbReference type="OrthoDB" id="5643368at2"/>
<dbReference type="AlphaFoldDB" id="A0A1M5KQW0"/>
<name>A0A1M5KQW0_9BRAD</name>
<reference evidence="2 3" key="1">
    <citation type="submission" date="2016-11" db="EMBL/GenBank/DDBJ databases">
        <authorList>
            <person name="Jaros S."/>
            <person name="Januszkiewicz K."/>
            <person name="Wedrychowicz H."/>
        </authorList>
    </citation>
    <scope>NUCLEOTIDE SEQUENCE [LARGE SCALE GENOMIC DNA]</scope>
    <source>
        <strain evidence="2 3">GAS242</strain>
    </source>
</reference>
<gene>
    <name evidence="2" type="ORF">SAMN05444169_3018</name>
</gene>
<accession>A0A1M5KQW0</accession>
<dbReference type="EMBL" id="LT670818">
    <property type="protein sequence ID" value="SHG55242.1"/>
    <property type="molecule type" value="Genomic_DNA"/>
</dbReference>
<evidence type="ECO:0000256" key="1">
    <source>
        <dbReference type="SAM" id="SignalP"/>
    </source>
</evidence>
<evidence type="ECO:0000313" key="3">
    <source>
        <dbReference type="Proteomes" id="UP000190675"/>
    </source>
</evidence>